<feature type="transmembrane region" description="Helical" evidence="1">
    <location>
        <begin position="56"/>
        <end position="76"/>
    </location>
</feature>
<keyword evidence="1" id="KW-0812">Transmembrane</keyword>
<feature type="transmembrane region" description="Helical" evidence="1">
    <location>
        <begin position="20"/>
        <end position="47"/>
    </location>
</feature>
<comment type="caution">
    <text evidence="2">The sequence shown here is derived from an EMBL/GenBank/DDBJ whole genome shotgun (WGS) entry which is preliminary data.</text>
</comment>
<protein>
    <submittedName>
        <fullName evidence="2">Membrane protein</fullName>
    </submittedName>
</protein>
<sequence>MQEKTPLTKLIANAVMFQIGWFACVLGGTGPWLLIPAAVLCIHFFWISSWAAEGKLVVSVVLAGAAVDSFLMQVGVFDFPGNSKLVPLWLAVLWAMLAITLNHCLAWTARPVWLACLLGAVAGPVSYFAGAALSDVQLPLEQFWTFLILAAVWAVVYPLMHGFAHIYRQQFLIRQMAQKH</sequence>
<keyword evidence="1" id="KW-1133">Transmembrane helix</keyword>
<proteinExistence type="predicted"/>
<gene>
    <name evidence="2" type="ORF">GCM10007418_33220</name>
</gene>
<evidence type="ECO:0000313" key="3">
    <source>
        <dbReference type="Proteomes" id="UP000638188"/>
    </source>
</evidence>
<dbReference type="Proteomes" id="UP000638188">
    <property type="component" value="Unassembled WGS sequence"/>
</dbReference>
<name>A0ABQ1Q3Z3_9GAMM</name>
<dbReference type="InterPro" id="IPR021306">
    <property type="entry name" value="DUF2878"/>
</dbReference>
<reference evidence="3" key="1">
    <citation type="journal article" date="2019" name="Int. J. Syst. Evol. Microbiol.">
        <title>The Global Catalogue of Microorganisms (GCM) 10K type strain sequencing project: providing services to taxonomists for standard genome sequencing and annotation.</title>
        <authorList>
            <consortium name="The Broad Institute Genomics Platform"/>
            <consortium name="The Broad Institute Genome Sequencing Center for Infectious Disease"/>
            <person name="Wu L."/>
            <person name="Ma J."/>
        </authorList>
    </citation>
    <scope>NUCLEOTIDE SEQUENCE [LARGE SCALE GENOMIC DNA]</scope>
    <source>
        <strain evidence="3">CGMCC 1.12482</strain>
    </source>
</reference>
<feature type="transmembrane region" description="Helical" evidence="1">
    <location>
        <begin position="143"/>
        <end position="167"/>
    </location>
</feature>
<dbReference type="Pfam" id="PF11086">
    <property type="entry name" value="DUF2878"/>
    <property type="match status" value="1"/>
</dbReference>
<accession>A0ABQ1Q3Z3</accession>
<evidence type="ECO:0000313" key="2">
    <source>
        <dbReference type="EMBL" id="GGD11576.1"/>
    </source>
</evidence>
<keyword evidence="1" id="KW-0472">Membrane</keyword>
<keyword evidence="3" id="KW-1185">Reference proteome</keyword>
<dbReference type="PROSITE" id="PS51257">
    <property type="entry name" value="PROKAR_LIPOPROTEIN"/>
    <property type="match status" value="1"/>
</dbReference>
<evidence type="ECO:0000256" key="1">
    <source>
        <dbReference type="SAM" id="Phobius"/>
    </source>
</evidence>
<feature type="transmembrane region" description="Helical" evidence="1">
    <location>
        <begin position="88"/>
        <end position="105"/>
    </location>
</feature>
<feature type="transmembrane region" description="Helical" evidence="1">
    <location>
        <begin position="112"/>
        <end position="131"/>
    </location>
</feature>
<dbReference type="EMBL" id="BMFF01000009">
    <property type="protein sequence ID" value="GGD11576.1"/>
    <property type="molecule type" value="Genomic_DNA"/>
</dbReference>
<organism evidence="2 3">
    <name type="scientific">Halopseudomonas salina</name>
    <dbReference type="NCBI Taxonomy" id="1323744"/>
    <lineage>
        <taxon>Bacteria</taxon>
        <taxon>Pseudomonadati</taxon>
        <taxon>Pseudomonadota</taxon>
        <taxon>Gammaproteobacteria</taxon>
        <taxon>Pseudomonadales</taxon>
        <taxon>Pseudomonadaceae</taxon>
        <taxon>Halopseudomonas</taxon>
    </lineage>
</organism>